<dbReference type="GO" id="GO:0016020">
    <property type="term" value="C:membrane"/>
    <property type="evidence" value="ECO:0007669"/>
    <property type="project" value="UniProtKB-SubCell"/>
</dbReference>
<dbReference type="SUPFAM" id="SSF52540">
    <property type="entry name" value="P-loop containing nucleoside triphosphate hydrolases"/>
    <property type="match status" value="1"/>
</dbReference>
<dbReference type="SMART" id="SM00326">
    <property type="entry name" value="SH3"/>
    <property type="match status" value="1"/>
</dbReference>
<dbReference type="Pfam" id="PF07653">
    <property type="entry name" value="SH3_2"/>
    <property type="match status" value="1"/>
</dbReference>
<evidence type="ECO:0000259" key="10">
    <source>
        <dbReference type="PROSITE" id="PS51022"/>
    </source>
</evidence>
<evidence type="ECO:0000256" key="3">
    <source>
        <dbReference type="ARBA" id="ARBA00022443"/>
    </source>
</evidence>
<evidence type="ECO:0000256" key="6">
    <source>
        <dbReference type="SAM" id="MobiDB-lite"/>
    </source>
</evidence>
<accession>A0A8J4UB97</accession>
<feature type="domain" description="SH3" evidence="7">
    <location>
        <begin position="207"/>
        <end position="275"/>
    </location>
</feature>
<dbReference type="Pfam" id="PF00625">
    <property type="entry name" value="Guanylate_kin"/>
    <property type="match status" value="1"/>
</dbReference>
<evidence type="ECO:0000313" key="11">
    <source>
        <dbReference type="EMBL" id="KAF5894507.1"/>
    </source>
</evidence>
<dbReference type="PROSITE" id="PS50052">
    <property type="entry name" value="GUANYLATE_KINASE_2"/>
    <property type="match status" value="1"/>
</dbReference>
<feature type="region of interest" description="Disordered" evidence="6">
    <location>
        <begin position="93"/>
        <end position="115"/>
    </location>
</feature>
<reference evidence="11" key="1">
    <citation type="submission" date="2020-07" db="EMBL/GenBank/DDBJ databases">
        <title>Clarias magur genome sequencing, assembly and annotation.</title>
        <authorList>
            <person name="Kushwaha B."/>
            <person name="Kumar R."/>
            <person name="Das P."/>
            <person name="Joshi C.G."/>
            <person name="Kumar D."/>
            <person name="Nagpure N.S."/>
            <person name="Pandey M."/>
            <person name="Agarwal S."/>
            <person name="Srivastava S."/>
            <person name="Singh M."/>
            <person name="Sahoo L."/>
            <person name="Jayasankar P."/>
            <person name="Meher P.K."/>
            <person name="Koringa P.G."/>
            <person name="Iquebal M.A."/>
            <person name="Das S.P."/>
            <person name="Bit A."/>
            <person name="Patnaik S."/>
            <person name="Patel N."/>
            <person name="Shah T.M."/>
            <person name="Hinsu A."/>
            <person name="Jena J.K."/>
        </authorList>
    </citation>
    <scope>NUCLEOTIDE SEQUENCE</scope>
    <source>
        <strain evidence="11">CIFAMagur01</strain>
        <tissue evidence="11">Testis</tissue>
    </source>
</reference>
<dbReference type="SUPFAM" id="SSF50156">
    <property type="entry name" value="PDZ domain-like"/>
    <property type="match status" value="1"/>
</dbReference>
<dbReference type="Gene3D" id="2.30.42.10">
    <property type="match status" value="1"/>
</dbReference>
<feature type="non-terminal residue" evidence="11">
    <location>
        <position position="475"/>
    </location>
</feature>
<dbReference type="Pfam" id="PF02828">
    <property type="entry name" value="L27"/>
    <property type="match status" value="1"/>
</dbReference>
<name>A0A8J4UB97_CLAMG</name>
<dbReference type="SMART" id="SM00569">
    <property type="entry name" value="L27"/>
    <property type="match status" value="1"/>
</dbReference>
<protein>
    <submittedName>
        <fullName evidence="11">MAGUK p55 subfamily member 2-like</fullName>
    </submittedName>
</protein>
<keyword evidence="3 5" id="KW-0728">SH3 domain</keyword>
<dbReference type="InterPro" id="IPR014775">
    <property type="entry name" value="L27_C"/>
</dbReference>
<dbReference type="SUPFAM" id="SSF101288">
    <property type="entry name" value="L27 domain"/>
    <property type="match status" value="1"/>
</dbReference>
<feature type="domain" description="PDZ" evidence="9">
    <location>
        <begin position="122"/>
        <end position="201"/>
    </location>
</feature>
<dbReference type="InterPro" id="IPR008145">
    <property type="entry name" value="GK/Ca_channel_bsu"/>
</dbReference>
<feature type="domain" description="Guanylate kinase-like" evidence="8">
    <location>
        <begin position="331"/>
        <end position="475"/>
    </location>
</feature>
<evidence type="ECO:0000256" key="5">
    <source>
        <dbReference type="PROSITE-ProRule" id="PRU00192"/>
    </source>
</evidence>
<comment type="subcellular location">
    <subcellularLocation>
        <location evidence="1">Membrane</location>
    </subcellularLocation>
</comment>
<dbReference type="InterPro" id="IPR036034">
    <property type="entry name" value="PDZ_sf"/>
</dbReference>
<evidence type="ECO:0000259" key="7">
    <source>
        <dbReference type="PROSITE" id="PS50002"/>
    </source>
</evidence>
<dbReference type="PANTHER" id="PTHR23122">
    <property type="entry name" value="MEMBRANE-ASSOCIATED GUANYLATE KINASE MAGUK"/>
    <property type="match status" value="1"/>
</dbReference>
<evidence type="ECO:0000256" key="1">
    <source>
        <dbReference type="ARBA" id="ARBA00004370"/>
    </source>
</evidence>
<dbReference type="Pfam" id="PF00595">
    <property type="entry name" value="PDZ"/>
    <property type="match status" value="1"/>
</dbReference>
<gene>
    <name evidence="11" type="primary">mpp2a</name>
    <name evidence="11" type="ORF">DAT39_015791</name>
</gene>
<dbReference type="Gene3D" id="3.40.50.300">
    <property type="entry name" value="P-loop containing nucleotide triphosphate hydrolases"/>
    <property type="match status" value="1"/>
</dbReference>
<evidence type="ECO:0000313" key="12">
    <source>
        <dbReference type="Proteomes" id="UP000727407"/>
    </source>
</evidence>
<dbReference type="EMBL" id="QNUK01000370">
    <property type="protein sequence ID" value="KAF5894507.1"/>
    <property type="molecule type" value="Genomic_DNA"/>
</dbReference>
<feature type="non-terminal residue" evidence="11">
    <location>
        <position position="1"/>
    </location>
</feature>
<evidence type="ECO:0000259" key="9">
    <source>
        <dbReference type="PROSITE" id="PS50106"/>
    </source>
</evidence>
<dbReference type="SMART" id="SM00072">
    <property type="entry name" value="GuKc"/>
    <property type="match status" value="1"/>
</dbReference>
<dbReference type="PROSITE" id="PS50002">
    <property type="entry name" value="SH3"/>
    <property type="match status" value="1"/>
</dbReference>
<evidence type="ECO:0000259" key="8">
    <source>
        <dbReference type="PROSITE" id="PS50052"/>
    </source>
</evidence>
<dbReference type="PROSITE" id="PS51022">
    <property type="entry name" value="L27"/>
    <property type="match status" value="1"/>
</dbReference>
<dbReference type="PROSITE" id="PS50106">
    <property type="entry name" value="PDZ"/>
    <property type="match status" value="1"/>
</dbReference>
<evidence type="ECO:0000256" key="4">
    <source>
        <dbReference type="ARBA" id="ARBA00023136"/>
    </source>
</evidence>
<organism evidence="11 12">
    <name type="scientific">Clarias magur</name>
    <name type="common">Asian catfish</name>
    <name type="synonym">Macropteronotus magur</name>
    <dbReference type="NCBI Taxonomy" id="1594786"/>
    <lineage>
        <taxon>Eukaryota</taxon>
        <taxon>Metazoa</taxon>
        <taxon>Chordata</taxon>
        <taxon>Craniata</taxon>
        <taxon>Vertebrata</taxon>
        <taxon>Euteleostomi</taxon>
        <taxon>Actinopterygii</taxon>
        <taxon>Neopterygii</taxon>
        <taxon>Teleostei</taxon>
        <taxon>Ostariophysi</taxon>
        <taxon>Siluriformes</taxon>
        <taxon>Clariidae</taxon>
        <taxon>Clarias</taxon>
    </lineage>
</organism>
<dbReference type="FunFam" id="2.30.30.40:FF:000069">
    <property type="entry name" value="MAGUK p55 subfamily member 6"/>
    <property type="match status" value="1"/>
</dbReference>
<evidence type="ECO:0000256" key="2">
    <source>
        <dbReference type="ARBA" id="ARBA00007014"/>
    </source>
</evidence>
<dbReference type="OrthoDB" id="65789at2759"/>
<dbReference type="AlphaFoldDB" id="A0A8J4UB97"/>
<dbReference type="InterPro" id="IPR027417">
    <property type="entry name" value="P-loop_NTPase"/>
</dbReference>
<dbReference type="InterPro" id="IPR036028">
    <property type="entry name" value="SH3-like_dom_sf"/>
</dbReference>
<dbReference type="FunFam" id="2.30.42.10:FF:000047">
    <property type="entry name" value="MAGUK p55 subfamily member 6"/>
    <property type="match status" value="1"/>
</dbReference>
<dbReference type="InterPro" id="IPR004172">
    <property type="entry name" value="L27_dom"/>
</dbReference>
<dbReference type="InterPro" id="IPR008144">
    <property type="entry name" value="Guanylate_kin-like_dom"/>
</dbReference>
<dbReference type="Proteomes" id="UP000727407">
    <property type="component" value="Unassembled WGS sequence"/>
</dbReference>
<comment type="caution">
    <text evidence="11">The sequence shown here is derived from an EMBL/GenBank/DDBJ whole genome shotgun (WGS) entry which is preliminary data.</text>
</comment>
<dbReference type="InterPro" id="IPR001452">
    <property type="entry name" value="SH3_domain"/>
</dbReference>
<dbReference type="Gene3D" id="1.10.287.650">
    <property type="entry name" value="L27 domain"/>
    <property type="match status" value="1"/>
</dbReference>
<dbReference type="SUPFAM" id="SSF50044">
    <property type="entry name" value="SH3-domain"/>
    <property type="match status" value="1"/>
</dbReference>
<proteinExistence type="inferred from homology"/>
<keyword evidence="12" id="KW-1185">Reference proteome</keyword>
<dbReference type="InterPro" id="IPR050716">
    <property type="entry name" value="MAGUK"/>
</dbReference>
<comment type="similarity">
    <text evidence="2">Belongs to the MAGUK family.</text>
</comment>
<dbReference type="Gene3D" id="2.30.30.40">
    <property type="entry name" value="SH3 Domains"/>
    <property type="match status" value="1"/>
</dbReference>
<dbReference type="CDD" id="cd10832">
    <property type="entry name" value="PDZ_MPP6-MPP2-like"/>
    <property type="match status" value="1"/>
</dbReference>
<dbReference type="InterPro" id="IPR036892">
    <property type="entry name" value="L27_dom_sf"/>
</dbReference>
<feature type="domain" description="L27" evidence="10">
    <location>
        <begin position="42"/>
        <end position="100"/>
    </location>
</feature>
<keyword evidence="4" id="KW-0472">Membrane</keyword>
<dbReference type="InterPro" id="IPR001478">
    <property type="entry name" value="PDZ"/>
</dbReference>
<dbReference type="SMART" id="SM00228">
    <property type="entry name" value="PDZ"/>
    <property type="match status" value="1"/>
</dbReference>
<sequence>LSQVDALSDSNSSATANDLDLIFLKGIMESPVNAESPEEPRLEAVGDKNMELLQDILRDLSPITHRSNTAAELSNILNQPHFQSLLETHDSVASKTCETPPPGLQAAVEPNPPPVPADAVRMVGIRKVAGEHLGMTFRIDNGELVIARILHGGMIDQQGLLHVGDIIKEVNGKDVGDDPRVLQEMLQEASGSIVLKVLPSYQEPQPPRQVFVKCHFDYDPANDNLIPCKEAGLQFGSGDVLQIVNQEDVNWWQARRVEGGSAGLIPSQLLEEKRKAFVKPDVELRPAGTLCSGIGNKKKKKMMYLTTKNADFDMHELMLYEEVARVPAFKRKTLVLIGAQGVGRRSLKNKLLVSDPHLFGTTIPYTSRKPKSGERESRMYAFTSRSKMEADIKAGRYLEHGEYDGNLYGTKIDSIHEVAEAGRLCILDVHPQALKILRTSEFLPYVVFIDAPELEVLRSMNRAGIEAGVVSKELT</sequence>